<evidence type="ECO:0008006" key="10">
    <source>
        <dbReference type="Google" id="ProtNLM"/>
    </source>
</evidence>
<evidence type="ECO:0000256" key="2">
    <source>
        <dbReference type="ARBA" id="ARBA00010076"/>
    </source>
</evidence>
<accession>A0A7J5ZVI7</accession>
<comment type="subcellular location">
    <subcellularLocation>
        <location evidence="1">Endomembrane system</location>
        <topology evidence="1">Multi-pass membrane protein</topology>
    </subcellularLocation>
</comment>
<sequence>MSGTRSLCCHVNTATRSSALLYLVYNLLVAVDLITGIIREKDPITVSYTEMKRTHGNCIFEMSTNFITLFLMSFSSVLVMLSHRKGSICVMPFAMFMFIDVALSLLSLFDARFGLPGTPTYGDALRLASNLKGGARLDGEELNRATLIFGVLFVMYILLKVYMLQVSIRCYYALKGERVPVAENSVMVKLPSYDEALKMKHEVMLPISQKS</sequence>
<proteinExistence type="inferred from homology"/>
<dbReference type="PANTHER" id="PTHR12479:SF2">
    <property type="entry name" value="LYSOSOMAL-ASSOCIATED TRANSMEMBRANE PROTEIN 5"/>
    <property type="match status" value="1"/>
</dbReference>
<keyword evidence="5 7" id="KW-1133">Transmembrane helix</keyword>
<organism evidence="8 9">
    <name type="scientific">Ameiurus melas</name>
    <name type="common">Black bullhead</name>
    <name type="synonym">Silurus melas</name>
    <dbReference type="NCBI Taxonomy" id="219545"/>
    <lineage>
        <taxon>Eukaryota</taxon>
        <taxon>Metazoa</taxon>
        <taxon>Chordata</taxon>
        <taxon>Craniata</taxon>
        <taxon>Vertebrata</taxon>
        <taxon>Euteleostomi</taxon>
        <taxon>Actinopterygii</taxon>
        <taxon>Neopterygii</taxon>
        <taxon>Teleostei</taxon>
        <taxon>Ostariophysi</taxon>
        <taxon>Siluriformes</taxon>
        <taxon>Ictaluridae</taxon>
        <taxon>Ameiurus</taxon>
    </lineage>
</organism>
<feature type="transmembrane region" description="Helical" evidence="7">
    <location>
        <begin position="88"/>
        <end position="109"/>
    </location>
</feature>
<evidence type="ECO:0000256" key="7">
    <source>
        <dbReference type="SAM" id="Phobius"/>
    </source>
</evidence>
<dbReference type="PANTHER" id="PTHR12479">
    <property type="entry name" value="LYSOSOMAL-ASSOCIATED TRANSMEMBRANE PROTEIN"/>
    <property type="match status" value="1"/>
</dbReference>
<evidence type="ECO:0000256" key="4">
    <source>
        <dbReference type="ARBA" id="ARBA00022692"/>
    </source>
</evidence>
<dbReference type="GO" id="GO:0012505">
    <property type="term" value="C:endomembrane system"/>
    <property type="evidence" value="ECO:0007669"/>
    <property type="project" value="UniProtKB-SubCell"/>
</dbReference>
<feature type="transmembrane region" description="Helical" evidence="7">
    <location>
        <begin position="142"/>
        <end position="159"/>
    </location>
</feature>
<dbReference type="Pfam" id="PF03821">
    <property type="entry name" value="Mtp"/>
    <property type="match status" value="1"/>
</dbReference>
<dbReference type="Proteomes" id="UP000593565">
    <property type="component" value="Unassembled WGS sequence"/>
</dbReference>
<keyword evidence="3" id="KW-0813">Transport</keyword>
<dbReference type="InterPro" id="IPR051115">
    <property type="entry name" value="LAPTM_transporter"/>
</dbReference>
<feature type="transmembrane region" description="Helical" evidence="7">
    <location>
        <begin position="59"/>
        <end position="81"/>
    </location>
</feature>
<dbReference type="EMBL" id="JAAGNN010000023">
    <property type="protein sequence ID" value="KAF4073941.1"/>
    <property type="molecule type" value="Genomic_DNA"/>
</dbReference>
<feature type="transmembrane region" description="Helical" evidence="7">
    <location>
        <begin position="20"/>
        <end position="39"/>
    </location>
</feature>
<dbReference type="InterPro" id="IPR004687">
    <property type="entry name" value="LAPTM4/5"/>
</dbReference>
<keyword evidence="4 7" id="KW-0812">Transmembrane</keyword>
<evidence type="ECO:0000313" key="9">
    <source>
        <dbReference type="Proteomes" id="UP000593565"/>
    </source>
</evidence>
<name>A0A7J5ZVI7_AMEME</name>
<comment type="similarity">
    <text evidence="2">Belongs to the LAPTM4/LAPTM5 transporter family.</text>
</comment>
<gene>
    <name evidence="8" type="ORF">AMELA_G00249080</name>
</gene>
<protein>
    <recommendedName>
        <fullName evidence="10">Lysosomal-associated transmembrane protein 4A</fullName>
    </recommendedName>
</protein>
<keyword evidence="6 7" id="KW-0472">Membrane</keyword>
<comment type="caution">
    <text evidence="8">The sequence shown here is derived from an EMBL/GenBank/DDBJ whole genome shotgun (WGS) entry which is preliminary data.</text>
</comment>
<reference evidence="8 9" key="1">
    <citation type="submission" date="2020-02" db="EMBL/GenBank/DDBJ databases">
        <title>A chromosome-scale genome assembly of the black bullhead catfish (Ameiurus melas).</title>
        <authorList>
            <person name="Wen M."/>
            <person name="Zham M."/>
            <person name="Cabau C."/>
            <person name="Klopp C."/>
            <person name="Donnadieu C."/>
            <person name="Roques C."/>
            <person name="Bouchez O."/>
            <person name="Lampietro C."/>
            <person name="Jouanno E."/>
            <person name="Herpin A."/>
            <person name="Louis A."/>
            <person name="Berthelot C."/>
            <person name="Parey E."/>
            <person name="Roest-Crollius H."/>
            <person name="Braasch I."/>
            <person name="Postlethwait J."/>
            <person name="Robinson-Rechavi M."/>
            <person name="Echchiki A."/>
            <person name="Begum T."/>
            <person name="Montfort J."/>
            <person name="Schartl M."/>
            <person name="Bobe J."/>
            <person name="Guiguen Y."/>
        </authorList>
    </citation>
    <scope>NUCLEOTIDE SEQUENCE [LARGE SCALE GENOMIC DNA]</scope>
    <source>
        <strain evidence="8">M_S1</strain>
        <tissue evidence="8">Blood</tissue>
    </source>
</reference>
<evidence type="ECO:0000256" key="3">
    <source>
        <dbReference type="ARBA" id="ARBA00022448"/>
    </source>
</evidence>
<evidence type="ECO:0000313" key="8">
    <source>
        <dbReference type="EMBL" id="KAF4073941.1"/>
    </source>
</evidence>
<evidence type="ECO:0000256" key="6">
    <source>
        <dbReference type="ARBA" id="ARBA00023136"/>
    </source>
</evidence>
<dbReference type="AlphaFoldDB" id="A0A7J5ZVI7"/>
<keyword evidence="9" id="KW-1185">Reference proteome</keyword>
<evidence type="ECO:0000256" key="5">
    <source>
        <dbReference type="ARBA" id="ARBA00022989"/>
    </source>
</evidence>
<dbReference type="GO" id="GO:0005765">
    <property type="term" value="C:lysosomal membrane"/>
    <property type="evidence" value="ECO:0007669"/>
    <property type="project" value="TreeGrafter"/>
</dbReference>
<dbReference type="OrthoDB" id="8733516at2759"/>
<evidence type="ECO:0000256" key="1">
    <source>
        <dbReference type="ARBA" id="ARBA00004127"/>
    </source>
</evidence>